<protein>
    <submittedName>
        <fullName evidence="1">Uncharacterized protein</fullName>
    </submittedName>
</protein>
<accession>A0A918IR91</accession>
<reference evidence="1" key="1">
    <citation type="journal article" date="2014" name="Int. J. Syst. Evol. Microbiol.">
        <title>Complete genome sequence of Corynebacterium casei LMG S-19264T (=DSM 44701T), isolated from a smear-ripened cheese.</title>
        <authorList>
            <consortium name="US DOE Joint Genome Institute (JGI-PGF)"/>
            <person name="Walter F."/>
            <person name="Albersmeier A."/>
            <person name="Kalinowski J."/>
            <person name="Ruckert C."/>
        </authorList>
    </citation>
    <scope>NUCLEOTIDE SEQUENCE</scope>
    <source>
        <strain evidence="1">KCTC 12113</strain>
    </source>
</reference>
<organism evidence="1 2">
    <name type="scientific">Arenibacter certesii</name>
    <dbReference type="NCBI Taxonomy" id="228955"/>
    <lineage>
        <taxon>Bacteria</taxon>
        <taxon>Pseudomonadati</taxon>
        <taxon>Bacteroidota</taxon>
        <taxon>Flavobacteriia</taxon>
        <taxon>Flavobacteriales</taxon>
        <taxon>Flavobacteriaceae</taxon>
        <taxon>Arenibacter</taxon>
    </lineage>
</organism>
<sequence length="106" mass="12194">MDSNYKKIHPIINAINREEIHSEIINTFPELKKSNYELVTLGTSKVHKSLKTETSSISSTSTDLYYVLVYITISHNKAATEEAKLAMEFYKEYIKEDLLKHNIDIG</sequence>
<comment type="caution">
    <text evidence="1">The sequence shown here is derived from an EMBL/GenBank/DDBJ whole genome shotgun (WGS) entry which is preliminary data.</text>
</comment>
<reference evidence="1" key="2">
    <citation type="submission" date="2020-09" db="EMBL/GenBank/DDBJ databases">
        <authorList>
            <person name="Sun Q."/>
            <person name="Kim S."/>
        </authorList>
    </citation>
    <scope>NUCLEOTIDE SEQUENCE</scope>
    <source>
        <strain evidence="1">KCTC 12113</strain>
    </source>
</reference>
<dbReference type="RefSeq" id="WP_026812383.1">
    <property type="nucleotide sequence ID" value="NZ_BMWP01000006.1"/>
</dbReference>
<keyword evidence="2" id="KW-1185">Reference proteome</keyword>
<name>A0A918IR91_9FLAO</name>
<dbReference type="Proteomes" id="UP000634668">
    <property type="component" value="Unassembled WGS sequence"/>
</dbReference>
<proteinExistence type="predicted"/>
<dbReference type="AlphaFoldDB" id="A0A918IR91"/>
<evidence type="ECO:0000313" key="2">
    <source>
        <dbReference type="Proteomes" id="UP000634668"/>
    </source>
</evidence>
<evidence type="ECO:0000313" key="1">
    <source>
        <dbReference type="EMBL" id="GGW28565.1"/>
    </source>
</evidence>
<dbReference type="EMBL" id="BMWP01000006">
    <property type="protein sequence ID" value="GGW28565.1"/>
    <property type="molecule type" value="Genomic_DNA"/>
</dbReference>
<gene>
    <name evidence="1" type="ORF">GCM10007383_12430</name>
</gene>